<dbReference type="AlphaFoldDB" id="A0A239BZ81"/>
<dbReference type="RefSeq" id="WP_089373020.1">
    <property type="nucleotide sequence ID" value="NZ_BMEP01000004.1"/>
</dbReference>
<reference evidence="2 3" key="1">
    <citation type="submission" date="2017-06" db="EMBL/GenBank/DDBJ databases">
        <authorList>
            <person name="Kim H.J."/>
            <person name="Triplett B.A."/>
        </authorList>
    </citation>
    <scope>NUCLEOTIDE SEQUENCE [LARGE SCALE GENOMIC DNA]</scope>
    <source>
        <strain evidence="2 3">DSM 25597</strain>
    </source>
</reference>
<dbReference type="InterPro" id="IPR007372">
    <property type="entry name" value="Lipid/polyisoprenoid-bd_YceI"/>
</dbReference>
<keyword evidence="3" id="KW-1185">Reference proteome</keyword>
<dbReference type="Proteomes" id="UP000198379">
    <property type="component" value="Unassembled WGS sequence"/>
</dbReference>
<dbReference type="InterPro" id="IPR036761">
    <property type="entry name" value="TTHA0802/YceI-like_sf"/>
</dbReference>
<evidence type="ECO:0000259" key="1">
    <source>
        <dbReference type="SMART" id="SM00867"/>
    </source>
</evidence>
<feature type="domain" description="Lipid/polyisoprenoid-binding YceI-like" evidence="1">
    <location>
        <begin position="21"/>
        <end position="178"/>
    </location>
</feature>
<sequence>MKKLMILLLFFGFIAQSFGQKYYTKTGKLDFEGSVEAFEPVKASNETTTAILDVSSGKIAVLGLVKGFRFRNALMEEHFNENYMESDTYPKATFNGVVNGFSITEIGSKKEYTVEGDLTIHGKTKKVSTTIIIVKNGDTIEVSTNFSVAPGDFDIEIPSVVREKISGTIKIAANFSLVKR</sequence>
<dbReference type="OrthoDB" id="116832at2"/>
<dbReference type="PANTHER" id="PTHR34406">
    <property type="entry name" value="PROTEIN YCEI"/>
    <property type="match status" value="1"/>
</dbReference>
<proteinExistence type="predicted"/>
<evidence type="ECO:0000313" key="3">
    <source>
        <dbReference type="Proteomes" id="UP000198379"/>
    </source>
</evidence>
<dbReference type="EMBL" id="FZNY01000007">
    <property type="protein sequence ID" value="SNS12741.1"/>
    <property type="molecule type" value="Genomic_DNA"/>
</dbReference>
<dbReference type="SUPFAM" id="SSF101874">
    <property type="entry name" value="YceI-like"/>
    <property type="match status" value="1"/>
</dbReference>
<gene>
    <name evidence="2" type="ORF">SAMN06265376_10715</name>
</gene>
<dbReference type="SMART" id="SM00867">
    <property type="entry name" value="YceI"/>
    <property type="match status" value="1"/>
</dbReference>
<dbReference type="Pfam" id="PF04264">
    <property type="entry name" value="YceI"/>
    <property type="match status" value="1"/>
</dbReference>
<evidence type="ECO:0000313" key="2">
    <source>
        <dbReference type="EMBL" id="SNS12741.1"/>
    </source>
</evidence>
<name>A0A239BZ81_9FLAO</name>
<accession>A0A239BZ81</accession>
<protein>
    <submittedName>
        <fullName evidence="2">YceI-like domain-containing protein</fullName>
    </submittedName>
</protein>
<dbReference type="PANTHER" id="PTHR34406:SF1">
    <property type="entry name" value="PROTEIN YCEI"/>
    <property type="match status" value="1"/>
</dbReference>
<dbReference type="Gene3D" id="2.40.128.110">
    <property type="entry name" value="Lipid/polyisoprenoid-binding, YceI-like"/>
    <property type="match status" value="1"/>
</dbReference>
<organism evidence="2 3">
    <name type="scientific">Dokdonia pacifica</name>
    <dbReference type="NCBI Taxonomy" id="1627892"/>
    <lineage>
        <taxon>Bacteria</taxon>
        <taxon>Pseudomonadati</taxon>
        <taxon>Bacteroidota</taxon>
        <taxon>Flavobacteriia</taxon>
        <taxon>Flavobacteriales</taxon>
        <taxon>Flavobacteriaceae</taxon>
        <taxon>Dokdonia</taxon>
    </lineage>
</organism>